<feature type="compositionally biased region" description="Basic and acidic residues" evidence="2">
    <location>
        <begin position="1889"/>
        <end position="1901"/>
    </location>
</feature>
<feature type="compositionally biased region" description="Basic and acidic residues" evidence="2">
    <location>
        <begin position="2045"/>
        <end position="2054"/>
    </location>
</feature>
<feature type="coiled-coil region" evidence="1">
    <location>
        <begin position="1466"/>
        <end position="1493"/>
    </location>
</feature>
<dbReference type="RefSeq" id="YP_009105088.1">
    <property type="nucleotide sequence ID" value="NC_025527.1"/>
</dbReference>
<dbReference type="SUPFAM" id="SSF52540">
    <property type="entry name" value="P-loop containing nucleoside triphosphate hydrolases"/>
    <property type="match status" value="1"/>
</dbReference>
<dbReference type="GO" id="GO:0051301">
    <property type="term" value="P:cell division"/>
    <property type="evidence" value="ECO:0007669"/>
    <property type="project" value="UniProtKB-KW"/>
</dbReference>
<feature type="compositionally biased region" description="Basic residues" evidence="2">
    <location>
        <begin position="2089"/>
        <end position="2103"/>
    </location>
</feature>
<protein>
    <submittedName>
        <fullName evidence="4">Cell division protein</fullName>
    </submittedName>
</protein>
<evidence type="ECO:0000256" key="2">
    <source>
        <dbReference type="SAM" id="MobiDB-lite"/>
    </source>
</evidence>
<dbReference type="InterPro" id="IPR003593">
    <property type="entry name" value="AAA+_ATPase"/>
</dbReference>
<keyword evidence="1" id="KW-0175">Coiled coil</keyword>
<organism evidence="4">
    <name type="scientific">Stichococcus bacillaris</name>
    <dbReference type="NCBI Taxonomy" id="37433"/>
    <lineage>
        <taxon>Eukaryota</taxon>
        <taxon>Viridiplantae</taxon>
        <taxon>Chlorophyta</taxon>
        <taxon>core chlorophytes</taxon>
        <taxon>Trebouxiophyceae</taxon>
        <taxon>Prasiolales</taxon>
        <taxon>Stichococcaceae</taxon>
        <taxon>Stichococcus</taxon>
    </lineage>
</organism>
<dbReference type="EMBL" id="KM462864">
    <property type="protein sequence ID" value="AIT93649.1"/>
    <property type="molecule type" value="Genomic_DNA"/>
</dbReference>
<dbReference type="GO" id="GO:0016887">
    <property type="term" value="F:ATP hydrolysis activity"/>
    <property type="evidence" value="ECO:0007669"/>
    <property type="project" value="InterPro"/>
</dbReference>
<keyword evidence="4" id="KW-0131">Cell cycle</keyword>
<feature type="compositionally biased region" description="Basic and acidic residues" evidence="2">
    <location>
        <begin position="2001"/>
        <end position="2017"/>
    </location>
</feature>
<keyword evidence="4" id="KW-0934">Plastid</keyword>
<keyword evidence="4" id="KW-0150">Chloroplast</keyword>
<dbReference type="GO" id="GO:0005524">
    <property type="term" value="F:ATP binding"/>
    <property type="evidence" value="ECO:0007669"/>
    <property type="project" value="InterPro"/>
</dbReference>
<dbReference type="GeneID" id="22158664"/>
<gene>
    <name evidence="4" type="primary">ftsH</name>
</gene>
<evidence type="ECO:0000259" key="3">
    <source>
        <dbReference type="SMART" id="SM00382"/>
    </source>
</evidence>
<feature type="coiled-coil region" evidence="1">
    <location>
        <begin position="3"/>
        <end position="66"/>
    </location>
</feature>
<feature type="compositionally biased region" description="Acidic residues" evidence="2">
    <location>
        <begin position="1938"/>
        <end position="1954"/>
    </location>
</feature>
<accession>A0A097KKE1</accession>
<feature type="compositionally biased region" description="Acidic residues" evidence="2">
    <location>
        <begin position="2055"/>
        <end position="2074"/>
    </location>
</feature>
<geneLocation type="chloroplast" evidence="4"/>
<evidence type="ECO:0000313" key="4">
    <source>
        <dbReference type="EMBL" id="AIT93649.1"/>
    </source>
</evidence>
<dbReference type="SMART" id="SM00382">
    <property type="entry name" value="AAA"/>
    <property type="match status" value="1"/>
</dbReference>
<dbReference type="InterPro" id="IPR003960">
    <property type="entry name" value="ATPase_AAA_CS"/>
</dbReference>
<dbReference type="PROSITE" id="PS00674">
    <property type="entry name" value="AAA"/>
    <property type="match status" value="1"/>
</dbReference>
<dbReference type="InterPro" id="IPR027417">
    <property type="entry name" value="P-loop_NTPase"/>
</dbReference>
<feature type="region of interest" description="Disordered" evidence="2">
    <location>
        <begin position="314"/>
        <end position="384"/>
    </location>
</feature>
<dbReference type="Gene3D" id="1.10.8.60">
    <property type="match status" value="1"/>
</dbReference>
<evidence type="ECO:0000256" key="1">
    <source>
        <dbReference type="SAM" id="Coils"/>
    </source>
</evidence>
<feature type="compositionally biased region" description="Basic and acidic residues" evidence="2">
    <location>
        <begin position="782"/>
        <end position="794"/>
    </location>
</feature>
<name>A0A097KKE1_9CHLO</name>
<dbReference type="GO" id="GO:0006508">
    <property type="term" value="P:proteolysis"/>
    <property type="evidence" value="ECO:0007669"/>
    <property type="project" value="TreeGrafter"/>
</dbReference>
<reference evidence="4" key="1">
    <citation type="journal article" date="2014" name="BMC Evol. Biol.">
        <title>Chloroplast phylogenomic analysis resolves deep-level relationships within the green algal class Trebouxiophyceae.</title>
        <authorList>
            <person name="Lemieux C."/>
            <person name="Otis C."/>
            <person name="Turmel M."/>
        </authorList>
    </citation>
    <scope>NUCLEOTIDE SEQUENCE</scope>
</reference>
<dbReference type="GO" id="GO:0004176">
    <property type="term" value="F:ATP-dependent peptidase activity"/>
    <property type="evidence" value="ECO:0007669"/>
    <property type="project" value="TreeGrafter"/>
</dbReference>
<sequence length="3467" mass="403409">MNNRDKQESKLSLENALKELDELEVNETKKLEEVYVEINKQVDFIKKNLTIELQDIEKNLQKKLLQLENYPPRIDEVRKVGDRERKLHAIRNIVTYEFGKRLKKAIKEFYRELNSSSGWITRIVNSVIKRIQVWFQKISNQPEIKPYVMLLNDKVNTVIKTIEKTCQDFISHPKLHDSVNLAKNRINNLIEKIKHNSILAEVQHPLTEKILRKKDLWDQFTNKPMFNVPDPGFSSLNVNPLGMISFVMVLFKFCGINYIGTIKPKGLLSPDLAVNKKKIEISFPFLSEKKRENQNQTTNFDKVDLKMDYQGVNTSNLPISENNEEKKEKWQQPTNGISEESKKKSDNENASSSDSESETEFQEPTNGISEETESGNENGWSSNSELESIHIKADKTIENKFVSIKSDFTKHTIQYDDSAKKLNKSIVHFANKTLPMSLVPTNLKGKTAEYIFSEDLKFESSNIPVKKFFDYSVKSNKNFLQSSLKKIDVFSDIFKLNLTSKGIKKNQRLYTGIINFLPNNNTIGPNWINLTAKQIPSKSKFKHVKRYFNNFSVDELPMYLNTAYFTKDKTAIVNGKLTEKKQQIEKKENELQVSAQKNVEWQFLLNSANQLNQIKLVTTVKTEKKEKKFQSLKKNFSFFSDFSKNKEANDSLQKIHEKYFLKGVKSLAQKKISFEKKKKPYNVNFSKNKQEKNNLDNISSFIQSSLQFYNLPMVLANFFDLNVKIVQIDNINLTNFEKITKFSQKKIDNFAKAAKLTKLKKTKLEHQPDNLTQTFSNLKSCSPEEKSEKKEKNTQQDAQQKANTIAKLGKQRLAAQIFQDHQQIKAFKQLSPLDQVMEFLKLEAKIAACKTRILARHVFVMGIADPKLVDSRTQQRISKMNTDLMQNFTESYKTRVPCRVIPRSSLDFPDVANDLELLELQKTVRLYTRILLDEKIEKRILDPIMQSIASGIIRFSEIQNTRLHLTVKKKCLAFQIQTNIENGLDQFDFIDRANLDADQKQQLLILQINKNIENGIQQTSDILENKLDSVSKKLLKKQKKRGNLSEIENLSFLDFMEQYFHLDDVHEYLENQTTKQQKQEIQHQPEYKGYEIFDNTTLQEVMPSDTSMLEYLPTLASIYDPVFYINLTKGIYKVPELFSDYQSDPDPIHAKNRGLNEQYIKERMVPIAETLLNKLLLDVGTDRIVDLTVNGTLLQAALDQLENNPVKTTFKQKEKEEELEESSNSEEEEQEKEEKEKEEEEPTSGLESILIKLFHSQKSLINKKKNIPILDNPLLQEYIKEFQRKSKKLKQKQQSIEKKLEKYVKQEHLFFLKNSSENSWEDFVVELLEQPDLKTLLQEKDRVEYQIQHLDTYFFYELTSIFDTQQLVTKKINQVTQAIESLRNYQKQKLAFPGDINNFDEKFLQQPWETGETALNLVIGQQLSLYTKLLNKFQVENRLRNQFFQQNENNPAMQLTVANADVAKMHAKLQTDMLTMQHELKILQENLKNENTAKDLIFAPECGVPAIFNANQIAYQHNSDHQKARLEIDAILSYLAQQLKLDEPPCPITTTSISLCNALKYCLPKNTEKTVQSPRIMSGYSIPDVNNKNTITSLIPLNSTPLKFEILKNELTCLNVNNFDATLKSSFPSFVFDIKNLAYIDEMKTAKGIDFAHKKYSNLQQIKPELVDAAYSDMPLTGFQAHYLFNSISNHIELKKDKELWITETVKEPLDNEFEDEEPGSYLNPIMDPRLSKIDIDTLVDTKHGPVRHKFFKNHEITDIWDLENNDEYFQLSNEDEFLDDEVLELYEEEGSLVANTDIFHENPTRALVYMDWASWAMQESRFKKSQKKSENRLKSTIKRMEKQQKKKIKLEHQIQKQTVDFLDQALELDIEQIHEIVLFLAKEKEKEEQEKKNAQQKDFDQQDSDQQDSDQQNSEQKESDQQDSEQQPSEQEKSEQEESGQEDSEQQDSEQEESEPKESEQEDSEQEDSEQEESEQEESEQEDAEQEDSEQEESEQQPSEQEKSEQEKSEQEKSEQEDSEQEDSEQEDSEQEDSEQEESEPEESEQKESKQEDSEQEDSEQEDSEQEDSEQEDSLEKKKEKKKDFKQHQKKNKHKQKKNKHKNGIEKEKKSKKLIPLDSFWGWRQIFVEEFIKVKGGKQGEWPPNHKTKELAEDNLAEYAGLLKTASVEPTFFDLTKPQPRLLRYNHYVPTTVINMPTDQPLTASFDLLNYMPDLSNLPILRDINGDCFGYNIGVYNYKTLHSGLEVPKNKTLWLMEQNDTLAETGCKPSDMYLVRAVFLSELYLHVVCLQIIPATISRDAEDTVIATFLDWVEASAVFVLNYPQHQNILELFSFFSTKKKERKRKKAIRTVNAALDFAKQLKHSKPLQDKVRDNVVDSVVNFPKQLNRLKPLEDKVVDSVVNFPNKLKNLKPLEDKVVDSVVNFPEQLKRLKPLEDKVVDSVVNFPEQLKRLKPLEDKVVDSVVNFPEQLKRLKPLEDKVVDSVVNFPEQLKRLKPLEDKVVDSVVNFPKQLKRLEFKEGQILDSVVNFAEQLILNCPGPVEIRDFVVKQGDFVVKQGDRLSNRVSNHLSKRLKPLDDKVDKVLDSLGIVDDKVLDSLRNFVKPRTLNCPEPVKQRVLDILNNPASLKQKVRAILNISISLPSFPKPKQRSTSEVEIVLSPTPSWFGAEAVRKMVTQTAGDPDLELMQELTEDEEIQLLMTKANAPFHDLTEFSGISGVLEPFGNLIEFMTRGHWQLDSGQLVSQKTLVVGPRGTGKTVLMFALAIEVDLPIFTIPKDDLLTWGASVRLKRLFGAAKKYQPCIIFLDNIDCFAQTRIEDTTPRYYRWTNPSVEALTPEVSYPDSPKRDSSKMGIPALYFKDGFKRASSRVVKPDYILTEFILFLIQKEHERVTSNVPRRRWRNKLDPSRTIVARRRGAFFRCLLELDSMKSTQDKILLFAASSEPEKLDAALIRPGRIHNLLWIRPPNHRDRVEMIKLIGTGAAFENHVHFRYLGDMTIGLSRKEIKRITILGNLLALQQETKNTIQTIEFGANRITNYSEAKKEMCYVIERTVFNVNRKAKQETDPIKREEIFFKFNFDTFLLFQRLALYQAGKAVVQTLLQKHPPIVSARLWPEKLSTKAPSRLRLEARIKEPISVSYLEHYLIGILGGKAGEDLGLMTRPKPVGFNRENRQKLVYQKSSQAYDSSNLIHLDLEIATWLADIMINKWYLYSDQMAVFKFHGVKESYNKINWLQVSWGDEPYILKDESVLFRQNRMKELILHSRSTNGPYTADFWAESLLDEVTWSQKYFLQSMEREWDRIFTKRRRRSEGRDRIFQDKYRHFHVMTKNFNGFKFKPTKIRHVTTANSVAINWNQFYSLHRDYLFINLMKSCSNIAYMIVNENRELLDICSWIIFDKQILRNFELEKILETFFTKPCKPKGHFEKIVSKHEFTKYKKNIIIRSWGKYSEKPKNATFRFINLKNL</sequence>
<feature type="compositionally biased region" description="Low complexity" evidence="2">
    <location>
        <begin position="375"/>
        <end position="384"/>
    </location>
</feature>
<dbReference type="Gene3D" id="3.40.50.300">
    <property type="entry name" value="P-loop containing nucleotide triphosphate hydrolases"/>
    <property type="match status" value="2"/>
</dbReference>
<keyword evidence="4" id="KW-0132">Cell division</keyword>
<feature type="region of interest" description="Disordered" evidence="2">
    <location>
        <begin position="1208"/>
        <end position="1244"/>
    </location>
</feature>
<proteinExistence type="predicted"/>
<feature type="compositionally biased region" description="Acidic residues" evidence="2">
    <location>
        <begin position="2018"/>
        <end position="2044"/>
    </location>
</feature>
<feature type="coiled-coil region" evidence="1">
    <location>
        <begin position="1275"/>
        <end position="1306"/>
    </location>
</feature>
<dbReference type="PANTHER" id="PTHR23076:SF97">
    <property type="entry name" value="ATP-DEPENDENT ZINC METALLOPROTEASE YME1L1"/>
    <property type="match status" value="1"/>
</dbReference>
<feature type="compositionally biased region" description="Acidic residues" evidence="2">
    <location>
        <begin position="1961"/>
        <end position="1996"/>
    </location>
</feature>
<feature type="region of interest" description="Disordered" evidence="2">
    <location>
        <begin position="773"/>
        <end position="800"/>
    </location>
</feature>
<dbReference type="InterPro" id="IPR003959">
    <property type="entry name" value="ATPase_AAA_core"/>
</dbReference>
<feature type="region of interest" description="Disordered" evidence="2">
    <location>
        <begin position="1889"/>
        <end position="2112"/>
    </location>
</feature>
<feature type="compositionally biased region" description="Acidic residues" evidence="2">
    <location>
        <begin position="1217"/>
        <end position="1242"/>
    </location>
</feature>
<dbReference type="PANTHER" id="PTHR23076">
    <property type="entry name" value="METALLOPROTEASE M41 FTSH"/>
    <property type="match status" value="1"/>
</dbReference>
<feature type="compositionally biased region" description="Basic and acidic residues" evidence="2">
    <location>
        <begin position="2075"/>
        <end position="2088"/>
    </location>
</feature>
<dbReference type="Pfam" id="PF00004">
    <property type="entry name" value="AAA"/>
    <property type="match status" value="1"/>
</dbReference>
<feature type="domain" description="AAA+ ATPase" evidence="3">
    <location>
        <begin position="2745"/>
        <end position="2970"/>
    </location>
</feature>